<organism evidence="1 2">
    <name type="scientific">Brevibacillus choshinensis</name>
    <dbReference type="NCBI Taxonomy" id="54911"/>
    <lineage>
        <taxon>Bacteria</taxon>
        <taxon>Bacillati</taxon>
        <taxon>Bacillota</taxon>
        <taxon>Bacilli</taxon>
        <taxon>Bacillales</taxon>
        <taxon>Paenibacillaceae</taxon>
        <taxon>Brevibacillus</taxon>
    </lineage>
</organism>
<evidence type="ECO:0000313" key="1">
    <source>
        <dbReference type="EMBL" id="KQL45092.1"/>
    </source>
</evidence>
<comment type="caution">
    <text evidence="1">The sequence shown here is derived from an EMBL/GenBank/DDBJ whole genome shotgun (WGS) entry which is preliminary data.</text>
</comment>
<dbReference type="Proteomes" id="UP000051063">
    <property type="component" value="Unassembled WGS sequence"/>
</dbReference>
<name>A0ABR5N3L4_BRECH</name>
<evidence type="ECO:0008006" key="3">
    <source>
        <dbReference type="Google" id="ProtNLM"/>
    </source>
</evidence>
<dbReference type="EMBL" id="LJJB01000013">
    <property type="protein sequence ID" value="KQL45092.1"/>
    <property type="molecule type" value="Genomic_DNA"/>
</dbReference>
<sequence length="83" mass="8934">MVKQRSNYSRFRTLGLTITVLIGAITPAGWLPQAKANIADHLVISEVYGGGGNSGAFYKNDYIELYNPTGQAVSLSGKMATIR</sequence>
<protein>
    <recommendedName>
        <fullName evidence="3">LTD domain-containing protein</fullName>
    </recommendedName>
</protein>
<reference evidence="1 2" key="1">
    <citation type="submission" date="2015-09" db="EMBL/GenBank/DDBJ databases">
        <title>Genome sequencing project for genomic taxonomy and phylogenomics of Bacillus-like bacteria.</title>
        <authorList>
            <person name="Liu B."/>
            <person name="Wang J."/>
            <person name="Zhu Y."/>
            <person name="Liu G."/>
            <person name="Chen Q."/>
            <person name="Chen Z."/>
            <person name="Lan J."/>
            <person name="Che J."/>
            <person name="Ge C."/>
            <person name="Shi H."/>
            <person name="Pan Z."/>
            <person name="Liu X."/>
        </authorList>
    </citation>
    <scope>NUCLEOTIDE SEQUENCE [LARGE SCALE GENOMIC DNA]</scope>
    <source>
        <strain evidence="1 2">DSM 8552</strain>
    </source>
</reference>
<keyword evidence="2" id="KW-1185">Reference proteome</keyword>
<gene>
    <name evidence="1" type="ORF">AN963_27710</name>
</gene>
<evidence type="ECO:0000313" key="2">
    <source>
        <dbReference type="Proteomes" id="UP000051063"/>
    </source>
</evidence>
<accession>A0ABR5N3L4</accession>
<proteinExistence type="predicted"/>
<dbReference type="RefSeq" id="WP_055747692.1">
    <property type="nucleotide sequence ID" value="NZ_LJJB01000013.1"/>
</dbReference>